<protein>
    <submittedName>
        <fullName evidence="1">Tautomerase yolI</fullName>
    </submittedName>
</protein>
<dbReference type="Proteomes" id="UP000051586">
    <property type="component" value="Unassembled WGS sequence"/>
</dbReference>
<accession>A0A0R2CRI5</accession>
<dbReference type="PATRIC" id="fig|1423745.4.peg.530"/>
<gene>
    <name evidence="1" type="ORF">FC87_GL000505</name>
</gene>
<proteinExistence type="predicted"/>
<name>A0A0R2CRI5_9LACO</name>
<organism evidence="1 2">
    <name type="scientific">Fructilactobacillus florum DSM 22689 = JCM 16035</name>
    <dbReference type="NCBI Taxonomy" id="1423745"/>
    <lineage>
        <taxon>Bacteria</taxon>
        <taxon>Bacillati</taxon>
        <taxon>Bacillota</taxon>
        <taxon>Bacilli</taxon>
        <taxon>Lactobacillales</taxon>
        <taxon>Lactobacillaceae</taxon>
        <taxon>Fructilactobacillus</taxon>
    </lineage>
</organism>
<reference evidence="1 2" key="1">
    <citation type="journal article" date="2015" name="Genome Announc.">
        <title>Expanding the biotechnology potential of lactobacilli through comparative genomics of 213 strains and associated genera.</title>
        <authorList>
            <person name="Sun Z."/>
            <person name="Harris H.M."/>
            <person name="McCann A."/>
            <person name="Guo C."/>
            <person name="Argimon S."/>
            <person name="Zhang W."/>
            <person name="Yang X."/>
            <person name="Jeffery I.B."/>
            <person name="Cooney J.C."/>
            <person name="Kagawa T.F."/>
            <person name="Liu W."/>
            <person name="Song Y."/>
            <person name="Salvetti E."/>
            <person name="Wrobel A."/>
            <person name="Rasinkangas P."/>
            <person name="Parkhill J."/>
            <person name="Rea M.C."/>
            <person name="O'Sullivan O."/>
            <person name="Ritari J."/>
            <person name="Douillard F.P."/>
            <person name="Paul Ross R."/>
            <person name="Yang R."/>
            <person name="Briner A.E."/>
            <person name="Felis G.E."/>
            <person name="de Vos W.M."/>
            <person name="Barrangou R."/>
            <person name="Klaenhammer T.R."/>
            <person name="Caufield P.W."/>
            <person name="Cui Y."/>
            <person name="Zhang H."/>
            <person name="O'Toole P.W."/>
        </authorList>
    </citation>
    <scope>NUCLEOTIDE SEQUENCE [LARGE SCALE GENOMIC DNA]</scope>
    <source>
        <strain evidence="1 2">DSM 22689</strain>
    </source>
</reference>
<dbReference type="Pfam" id="PF14552">
    <property type="entry name" value="Tautomerase_2"/>
    <property type="match status" value="1"/>
</dbReference>
<dbReference type="Gene3D" id="3.30.429.10">
    <property type="entry name" value="Macrophage Migration Inhibitory Factor"/>
    <property type="match status" value="1"/>
</dbReference>
<dbReference type="PANTHER" id="PTHR38460">
    <property type="entry name" value="TAUTOMERASE YOLI-RELATED"/>
    <property type="match status" value="1"/>
</dbReference>
<sequence length="123" mass="14247">MIKGRRSTAEIKKIMQIAYDLTRQDFGVPKDDRYQIVTQHEPEEMELLDAGLGIERSADVLFFQILSTPRNMGQKRTFCRDLVTKLQQEMQIRPEDVIVTMATNHAEDWSFGLGKQQFLDGEL</sequence>
<dbReference type="AlphaFoldDB" id="A0A0R2CRI5"/>
<dbReference type="STRING" id="1423745.GCA_001311215_01657"/>
<dbReference type="InterPro" id="IPR014347">
    <property type="entry name" value="Tautomerase/MIF_sf"/>
</dbReference>
<dbReference type="SUPFAM" id="SSF55331">
    <property type="entry name" value="Tautomerase/MIF"/>
    <property type="match status" value="1"/>
</dbReference>
<dbReference type="InterPro" id="IPR037479">
    <property type="entry name" value="Tauto_MSAD"/>
</dbReference>
<evidence type="ECO:0000313" key="2">
    <source>
        <dbReference type="Proteomes" id="UP000051586"/>
    </source>
</evidence>
<comment type="caution">
    <text evidence="1">The sequence shown here is derived from an EMBL/GenBank/DDBJ whole genome shotgun (WGS) entry which is preliminary data.</text>
</comment>
<dbReference type="PANTHER" id="PTHR38460:SF1">
    <property type="entry name" value="TAUTOMERASE YOLI-RELATED"/>
    <property type="match status" value="1"/>
</dbReference>
<evidence type="ECO:0000313" key="1">
    <source>
        <dbReference type="EMBL" id="KRM92372.1"/>
    </source>
</evidence>
<dbReference type="EMBL" id="AYZI01000002">
    <property type="protein sequence ID" value="KRM92372.1"/>
    <property type="molecule type" value="Genomic_DNA"/>
</dbReference>